<evidence type="ECO:0000313" key="3">
    <source>
        <dbReference type="EMBL" id="KYQ94025.1"/>
    </source>
</evidence>
<evidence type="ECO:0000256" key="1">
    <source>
        <dbReference type="SAM" id="SignalP"/>
    </source>
</evidence>
<dbReference type="GO" id="GO:0031012">
    <property type="term" value="C:extracellular matrix"/>
    <property type="evidence" value="ECO:0007669"/>
    <property type="project" value="TreeGrafter"/>
</dbReference>
<gene>
    <name evidence="3" type="ORF">DLAC_04297</name>
</gene>
<dbReference type="OMA" id="GTENACG"/>
<feature type="domain" description="Carbohydrate binding" evidence="2">
    <location>
        <begin position="64"/>
        <end position="149"/>
    </location>
</feature>
<evidence type="ECO:0000313" key="4">
    <source>
        <dbReference type="Proteomes" id="UP000076078"/>
    </source>
</evidence>
<proteinExistence type="predicted"/>
<dbReference type="Proteomes" id="UP000076078">
    <property type="component" value="Unassembled WGS sequence"/>
</dbReference>
<accession>A0A151ZJD6</accession>
<dbReference type="PANTHER" id="PTHR33239">
    <property type="entry name" value="CELLULOSE-BINDING DOMAIN-CONTAINING PROTEIN-RELATED"/>
    <property type="match status" value="1"/>
</dbReference>
<organism evidence="3 4">
    <name type="scientific">Tieghemostelium lacteum</name>
    <name type="common">Slime mold</name>
    <name type="synonym">Dictyostelium lacteum</name>
    <dbReference type="NCBI Taxonomy" id="361077"/>
    <lineage>
        <taxon>Eukaryota</taxon>
        <taxon>Amoebozoa</taxon>
        <taxon>Evosea</taxon>
        <taxon>Eumycetozoa</taxon>
        <taxon>Dictyostelia</taxon>
        <taxon>Dictyosteliales</taxon>
        <taxon>Raperosteliaceae</taxon>
        <taxon>Tieghemostelium</taxon>
    </lineage>
</organism>
<reference evidence="3 4" key="1">
    <citation type="submission" date="2015-12" db="EMBL/GenBank/DDBJ databases">
        <title>Dictyostelia acquired genes for synthesis and detection of signals that induce cell-type specialization by lateral gene transfer from prokaryotes.</title>
        <authorList>
            <person name="Gloeckner G."/>
            <person name="Schaap P."/>
        </authorList>
    </citation>
    <scope>NUCLEOTIDE SEQUENCE [LARGE SCALE GENOMIC DNA]</scope>
    <source>
        <strain evidence="3 4">TK</strain>
    </source>
</reference>
<dbReference type="SMART" id="SM01063">
    <property type="entry name" value="CBM49"/>
    <property type="match status" value="1"/>
</dbReference>
<comment type="caution">
    <text evidence="3">The sequence shown here is derived from an EMBL/GenBank/DDBJ whole genome shotgun (WGS) entry which is preliminary data.</text>
</comment>
<name>A0A151ZJD6_TIELA</name>
<dbReference type="GO" id="GO:0030198">
    <property type="term" value="P:extracellular matrix organization"/>
    <property type="evidence" value="ECO:0007669"/>
    <property type="project" value="TreeGrafter"/>
</dbReference>
<feature type="chain" id="PRO_5007593357" description="Carbohydrate binding domain-containing protein" evidence="1">
    <location>
        <begin position="22"/>
        <end position="170"/>
    </location>
</feature>
<dbReference type="InterPro" id="IPR052879">
    <property type="entry name" value="Dd_Spore_Germination_Stalk"/>
</dbReference>
<dbReference type="STRING" id="361077.A0A151ZJD6"/>
<feature type="signal peptide" evidence="1">
    <location>
        <begin position="1"/>
        <end position="21"/>
    </location>
</feature>
<dbReference type="AlphaFoldDB" id="A0A151ZJD6"/>
<keyword evidence="1" id="KW-0732">Signal</keyword>
<dbReference type="EMBL" id="LODT01000022">
    <property type="protein sequence ID" value="KYQ94025.1"/>
    <property type="molecule type" value="Genomic_DNA"/>
</dbReference>
<evidence type="ECO:0000259" key="2">
    <source>
        <dbReference type="SMART" id="SM01063"/>
    </source>
</evidence>
<sequence>MSRNLILLVVLLSCYISCSLAKDDGFIVPAREQCGTENACGVGQVCVCRDGAYHCVLLTECTDVAVVQTIEKSWRESDCDYTIYRVHIFNYGSHHINQINIATDGTMALRDGNSVWNIQFANGIFSLPSYSHGIDPFQMFSFGYIVRGKTSPNLFITAINFSTDHYLVSV</sequence>
<dbReference type="InParanoid" id="A0A151ZJD6"/>
<dbReference type="InterPro" id="IPR019028">
    <property type="entry name" value="CBM_49"/>
</dbReference>
<dbReference type="GO" id="GO:0030246">
    <property type="term" value="F:carbohydrate binding"/>
    <property type="evidence" value="ECO:0007669"/>
    <property type="project" value="InterPro"/>
</dbReference>
<protein>
    <recommendedName>
        <fullName evidence="2">Carbohydrate binding domain-containing protein</fullName>
    </recommendedName>
</protein>
<keyword evidence="4" id="KW-1185">Reference proteome</keyword>
<dbReference type="Pfam" id="PF09478">
    <property type="entry name" value="CBM49"/>
    <property type="match status" value="1"/>
</dbReference>
<dbReference type="FunCoup" id="A0A151ZJD6">
    <property type="interactions" value="284"/>
</dbReference>
<dbReference type="GO" id="GO:0005201">
    <property type="term" value="F:extracellular matrix structural constituent"/>
    <property type="evidence" value="ECO:0007669"/>
    <property type="project" value="TreeGrafter"/>
</dbReference>
<dbReference type="OrthoDB" id="14750at2759"/>